<evidence type="ECO:0000256" key="4">
    <source>
        <dbReference type="SAM" id="Coils"/>
    </source>
</evidence>
<dbReference type="EMBL" id="BMMD01000003">
    <property type="protein sequence ID" value="GGJ72252.1"/>
    <property type="molecule type" value="Genomic_DNA"/>
</dbReference>
<name>A0A917PE58_9MICO</name>
<protein>
    <submittedName>
        <fullName evidence="6">ATP-binding protein</fullName>
    </submittedName>
</protein>
<keyword evidence="2" id="KW-0234">DNA repair</keyword>
<dbReference type="GO" id="GO:0000731">
    <property type="term" value="P:DNA synthesis involved in DNA repair"/>
    <property type="evidence" value="ECO:0007669"/>
    <property type="project" value="TreeGrafter"/>
</dbReference>
<feature type="region of interest" description="Disordered" evidence="5">
    <location>
        <begin position="1"/>
        <end position="22"/>
    </location>
</feature>
<keyword evidence="6" id="KW-0547">Nucleotide-binding</keyword>
<dbReference type="PANTHER" id="PTHR32182">
    <property type="entry name" value="DNA REPLICATION AND REPAIR PROTEIN RECF"/>
    <property type="match status" value="1"/>
</dbReference>
<feature type="region of interest" description="Disordered" evidence="5">
    <location>
        <begin position="351"/>
        <end position="371"/>
    </location>
</feature>
<dbReference type="Pfam" id="PF13558">
    <property type="entry name" value="SbcC_Walker_B"/>
    <property type="match status" value="1"/>
</dbReference>
<feature type="coiled-coil region" evidence="4">
    <location>
        <begin position="751"/>
        <end position="802"/>
    </location>
</feature>
<evidence type="ECO:0000313" key="7">
    <source>
        <dbReference type="Proteomes" id="UP000636956"/>
    </source>
</evidence>
<dbReference type="InterPro" id="IPR027417">
    <property type="entry name" value="P-loop_NTPase"/>
</dbReference>
<dbReference type="GO" id="GO:0006302">
    <property type="term" value="P:double-strand break repair"/>
    <property type="evidence" value="ECO:0007669"/>
    <property type="project" value="TreeGrafter"/>
</dbReference>
<dbReference type="PANTHER" id="PTHR32182:SF0">
    <property type="entry name" value="DNA REPLICATION AND REPAIR PROTEIN RECF"/>
    <property type="match status" value="1"/>
</dbReference>
<dbReference type="AlphaFoldDB" id="A0A917PE58"/>
<keyword evidence="4" id="KW-0175">Coiled coil</keyword>
<evidence type="ECO:0000256" key="3">
    <source>
        <dbReference type="ARBA" id="ARBA00023236"/>
    </source>
</evidence>
<dbReference type="SUPFAM" id="SSF52540">
    <property type="entry name" value="P-loop containing nucleoside triphosphate hydrolases"/>
    <property type="match status" value="1"/>
</dbReference>
<evidence type="ECO:0000256" key="1">
    <source>
        <dbReference type="ARBA" id="ARBA00022763"/>
    </source>
</evidence>
<keyword evidence="1" id="KW-0227">DNA damage</keyword>
<reference evidence="6" key="2">
    <citation type="submission" date="2020-09" db="EMBL/GenBank/DDBJ databases">
        <authorList>
            <person name="Sun Q."/>
            <person name="Zhou Y."/>
        </authorList>
    </citation>
    <scope>NUCLEOTIDE SEQUENCE</scope>
    <source>
        <strain evidence="6">CGMCC 1.8984</strain>
    </source>
</reference>
<evidence type="ECO:0000256" key="2">
    <source>
        <dbReference type="ARBA" id="ARBA00023204"/>
    </source>
</evidence>
<dbReference type="Proteomes" id="UP000636956">
    <property type="component" value="Unassembled WGS sequence"/>
</dbReference>
<dbReference type="GO" id="GO:0009432">
    <property type="term" value="P:SOS response"/>
    <property type="evidence" value="ECO:0007669"/>
    <property type="project" value="UniProtKB-KW"/>
</dbReference>
<dbReference type="Gene3D" id="3.40.50.300">
    <property type="entry name" value="P-loop containing nucleotide triphosphate hydrolases"/>
    <property type="match status" value="1"/>
</dbReference>
<keyword evidence="6" id="KW-0067">ATP-binding</keyword>
<evidence type="ECO:0000313" key="6">
    <source>
        <dbReference type="EMBL" id="GGJ72252.1"/>
    </source>
</evidence>
<sequence length="1121" mass="124580">MTLLELPQWAEGPDETAESTDAAAGPVAVIHPGQWRLARIEVLNWGTFDGLHRIDVARLGHLVTGASGSGKSSLLDAVATVLTPDRWLRFNAAAQDASARGDDRTLVSYVRGAWSKEADETLDRAISTYLRRGATWSGILLRFENQRDVPVTLARLFHLKGTSVDRADLKDACVVDRGDLEITDFEEFVAHGIEARRIKAAWPDAVVTTSGSHGAFYARARRLLGIGSEHALHLLHKTQSAKNLGSLDHLFRTFMLDRPTTFERADNAVEQFGELNEAHRHVVDLRHQAEHLRGVAASISEYDREARTVTELERLTALIDVFQRRFALRLAEDARGELVAEHARADDAARRAEAERDAADEARREAERRELQLGGSDAHLLQARVEDAAAAAAATASRWAGFAEELASVGIDTPPTDATEFAELGDTARRALAEAGPASVHERPELTPYFEAKQELRRIDAELEALKQRKSNLPAPLLLARRELANALGLPESALPFGGELIEVLPEFAGWTGAIERVLHPIATALLVRDEHLPEVRRRVESRNLGARLVFEAVPPTADRPRPTRTPKPLLHRIRVSDGPFGDWLRWRLSSEFDVSCVDHPDEFDSVERGVTIGGQLKRSARRYVKDDRHAVDDRRHWVLGADNSAKVELLIAQRRDAERRHGAAEARLEHAQREANAAAARRGVFERVLRQAWPELDRAAADALLAERRRQLEAFTARSVELQDAVAAADAARSELRRRAGEAQSTGARLQIAAERLREVESQIAELTDLVAASALDDTDAADLEARYRSVQRKIDRANVGDVGRKVSNALHQEVSAASSRRARAQAAFTEGAVAFATRWPAAAADLTTSIDDRAGYRAVLDGIESRGLPEHEENFLRLLREKSRDLIGYLLADIRDAPKQIAERIVPVNASLGRSQFDVDRYLRIDAKTRRTPEVDAFIADLKAVVDGNWSDDDVSNAERRFAVLERIMRRLGSSEHADRLWRQRCLDTREHVTFMAKEVDRGGRVVNVHDSSAGLSGGQRQKLVIFCLAAALRYQLTIDEEALPTYATIVLDEAFDKADSRYTRMAMDVFTEFGFHMILATPEKLLQTIEPYVGAVTSITNPSRKDSQIANLVFHREN</sequence>
<reference evidence="6" key="1">
    <citation type="journal article" date="2014" name="Int. J. Syst. Evol. Microbiol.">
        <title>Complete genome sequence of Corynebacterium casei LMG S-19264T (=DSM 44701T), isolated from a smear-ripened cheese.</title>
        <authorList>
            <consortium name="US DOE Joint Genome Institute (JGI-PGF)"/>
            <person name="Walter F."/>
            <person name="Albersmeier A."/>
            <person name="Kalinowski J."/>
            <person name="Ruckert C."/>
        </authorList>
    </citation>
    <scope>NUCLEOTIDE SEQUENCE</scope>
    <source>
        <strain evidence="6">CGMCC 1.8984</strain>
    </source>
</reference>
<organism evidence="6 7">
    <name type="scientific">Agromyces bauzanensis</name>
    <dbReference type="NCBI Taxonomy" id="1308924"/>
    <lineage>
        <taxon>Bacteria</taxon>
        <taxon>Bacillati</taxon>
        <taxon>Actinomycetota</taxon>
        <taxon>Actinomycetes</taxon>
        <taxon>Micrococcales</taxon>
        <taxon>Microbacteriaceae</taxon>
        <taxon>Agromyces</taxon>
    </lineage>
</organism>
<accession>A0A917PE58</accession>
<gene>
    <name evidence="6" type="ORF">GCM10011372_07800</name>
</gene>
<comment type="caution">
    <text evidence="6">The sequence shown here is derived from an EMBL/GenBank/DDBJ whole genome shotgun (WGS) entry which is preliminary data.</text>
</comment>
<keyword evidence="7" id="KW-1185">Reference proteome</keyword>
<feature type="coiled-coil region" evidence="4">
    <location>
        <begin position="648"/>
        <end position="682"/>
    </location>
</feature>
<dbReference type="RefSeq" id="WP_188742141.1">
    <property type="nucleotide sequence ID" value="NZ_BAABFW010000009.1"/>
</dbReference>
<dbReference type="Pfam" id="PF13555">
    <property type="entry name" value="AAA_29"/>
    <property type="match status" value="1"/>
</dbReference>
<keyword evidence="3" id="KW-0742">SOS response</keyword>
<evidence type="ECO:0000256" key="5">
    <source>
        <dbReference type="SAM" id="MobiDB-lite"/>
    </source>
</evidence>
<proteinExistence type="predicted"/>
<dbReference type="GO" id="GO:0005524">
    <property type="term" value="F:ATP binding"/>
    <property type="evidence" value="ECO:0007669"/>
    <property type="project" value="UniProtKB-KW"/>
</dbReference>